<protein>
    <recommendedName>
        <fullName evidence="12">Bestrophin-like protein</fullName>
    </recommendedName>
</protein>
<keyword evidence="6" id="KW-0406">Ion transport</keyword>
<keyword evidence="7 9" id="KW-0472">Membrane</keyword>
<gene>
    <name evidence="10" type="ordered locus">Celal_0166</name>
</gene>
<dbReference type="GO" id="GO:0005886">
    <property type="term" value="C:plasma membrane"/>
    <property type="evidence" value="ECO:0007669"/>
    <property type="project" value="UniProtKB-SubCell"/>
</dbReference>
<feature type="transmembrane region" description="Helical" evidence="9">
    <location>
        <begin position="70"/>
        <end position="87"/>
    </location>
</feature>
<evidence type="ECO:0000256" key="6">
    <source>
        <dbReference type="ARBA" id="ARBA00023065"/>
    </source>
</evidence>
<feature type="transmembrane region" description="Helical" evidence="9">
    <location>
        <begin position="12"/>
        <end position="32"/>
    </location>
</feature>
<keyword evidence="3" id="KW-1003">Cell membrane</keyword>
<dbReference type="eggNOG" id="COG3781">
    <property type="taxonomic scope" value="Bacteria"/>
</dbReference>
<evidence type="ECO:0000256" key="8">
    <source>
        <dbReference type="ARBA" id="ARBA00034708"/>
    </source>
</evidence>
<dbReference type="GO" id="GO:0005254">
    <property type="term" value="F:chloride channel activity"/>
    <property type="evidence" value="ECO:0007669"/>
    <property type="project" value="InterPro"/>
</dbReference>
<dbReference type="KEGG" id="cao:Celal_0166"/>
<dbReference type="AlphaFoldDB" id="E6X7S4"/>
<accession>E6X7S4</accession>
<comment type="similarity">
    <text evidence="8">Belongs to the anion channel-forming bestrophin (TC 1.A.46) family.</text>
</comment>
<organism evidence="10 11">
    <name type="scientific">Cellulophaga algicola (strain DSM 14237 / IC166 / ACAM 630)</name>
    <dbReference type="NCBI Taxonomy" id="688270"/>
    <lineage>
        <taxon>Bacteria</taxon>
        <taxon>Pseudomonadati</taxon>
        <taxon>Bacteroidota</taxon>
        <taxon>Flavobacteriia</taxon>
        <taxon>Flavobacteriales</taxon>
        <taxon>Flavobacteriaceae</taxon>
        <taxon>Cellulophaga</taxon>
    </lineage>
</organism>
<keyword evidence="11" id="KW-1185">Reference proteome</keyword>
<reference evidence="10 11" key="1">
    <citation type="journal article" date="2010" name="Stand. Genomic Sci.">
        <title>Complete genome sequence of Cellulophaga algicola type strain (IC166).</title>
        <authorList>
            <person name="Abt B."/>
            <person name="Lu M."/>
            <person name="Misra M."/>
            <person name="Han C."/>
            <person name="Nolan M."/>
            <person name="Lucas S."/>
            <person name="Hammon N."/>
            <person name="Deshpande S."/>
            <person name="Cheng J.F."/>
            <person name="Tapia R."/>
            <person name="Goodwin L."/>
            <person name="Pitluck S."/>
            <person name="Liolios K."/>
            <person name="Pagani I."/>
            <person name="Ivanova N."/>
            <person name="Mavromatis K."/>
            <person name="Ovchinikova G."/>
            <person name="Pati A."/>
            <person name="Chen A."/>
            <person name="Palaniappan K."/>
            <person name="Land M."/>
            <person name="Hauser L."/>
            <person name="Chang Y.J."/>
            <person name="Jeffries C.D."/>
            <person name="Detter J.C."/>
            <person name="Brambilla E."/>
            <person name="Rohde M."/>
            <person name="Tindall B.J."/>
            <person name="Goker M."/>
            <person name="Woyke T."/>
            <person name="Bristow J."/>
            <person name="Eisen J.A."/>
            <person name="Markowitz V."/>
            <person name="Hugenholtz P."/>
            <person name="Kyrpides N.C."/>
            <person name="Klenk H.P."/>
            <person name="Lapidus A."/>
        </authorList>
    </citation>
    <scope>NUCLEOTIDE SEQUENCE [LARGE SCALE GENOMIC DNA]</scope>
    <source>
        <strain evidence="11">DSM 14237 / IC166 / ACAM 630</strain>
    </source>
</reference>
<evidence type="ECO:0008006" key="12">
    <source>
        <dbReference type="Google" id="ProtNLM"/>
    </source>
</evidence>
<evidence type="ECO:0000313" key="10">
    <source>
        <dbReference type="EMBL" id="ADV47517.1"/>
    </source>
</evidence>
<evidence type="ECO:0000256" key="5">
    <source>
        <dbReference type="ARBA" id="ARBA00022989"/>
    </source>
</evidence>
<dbReference type="EMBL" id="CP002453">
    <property type="protein sequence ID" value="ADV47517.1"/>
    <property type="molecule type" value="Genomic_DNA"/>
</dbReference>
<feature type="transmembrane region" description="Helical" evidence="9">
    <location>
        <begin position="264"/>
        <end position="294"/>
    </location>
</feature>
<feature type="transmembrane region" description="Helical" evidence="9">
    <location>
        <begin position="99"/>
        <end position="120"/>
    </location>
</feature>
<evidence type="ECO:0000313" key="11">
    <source>
        <dbReference type="Proteomes" id="UP000008634"/>
    </source>
</evidence>
<evidence type="ECO:0000256" key="3">
    <source>
        <dbReference type="ARBA" id="ARBA00022475"/>
    </source>
</evidence>
<evidence type="ECO:0000256" key="9">
    <source>
        <dbReference type="SAM" id="Phobius"/>
    </source>
</evidence>
<keyword evidence="2" id="KW-0813">Transport</keyword>
<dbReference type="Pfam" id="PF25539">
    <property type="entry name" value="Bestrophin_2"/>
    <property type="match status" value="1"/>
</dbReference>
<keyword evidence="5 9" id="KW-1133">Transmembrane helix</keyword>
<name>E6X7S4_CELAD</name>
<dbReference type="PANTHER" id="PTHR33281:SF19">
    <property type="entry name" value="VOLTAGE-DEPENDENT ANION CHANNEL-FORMING PROTEIN YNEE"/>
    <property type="match status" value="1"/>
</dbReference>
<comment type="subcellular location">
    <subcellularLocation>
        <location evidence="1">Cell membrane</location>
        <topology evidence="1">Multi-pass membrane protein</topology>
    </subcellularLocation>
</comment>
<dbReference type="InterPro" id="IPR044669">
    <property type="entry name" value="YneE/VCCN1/2-like"/>
</dbReference>
<proteinExistence type="inferred from homology"/>
<evidence type="ECO:0000256" key="4">
    <source>
        <dbReference type="ARBA" id="ARBA00022692"/>
    </source>
</evidence>
<evidence type="ECO:0000256" key="1">
    <source>
        <dbReference type="ARBA" id="ARBA00004651"/>
    </source>
</evidence>
<evidence type="ECO:0000256" key="2">
    <source>
        <dbReference type="ARBA" id="ARBA00022448"/>
    </source>
</evidence>
<evidence type="ECO:0000256" key="7">
    <source>
        <dbReference type="ARBA" id="ARBA00023136"/>
    </source>
</evidence>
<sequence>MLEVLNNTNYVIPKAFISAIGNFTSFILHMTLTFSNFGSQNIYCFMVQYNPKDWITFIFRFHKSDTFRKLIPMMIFIGLYTYGVGYLELEFWQLSDKNHLSNITVMHSMLGFVISLLLVFRTNTAYDRWWEGRKLWGALVNNSRNLALKLSVILKNEHDRFYFKRTIPSYASILVKHLTDKETGLQLYDDLDLEIDHHKHRPNQVAKMIYQKIYDLYEQKVITGDQLIILNSEVQSFTDICGACERIKNTPIPYSYSAFIKKFIFFYVMTLPFGYVFSLGYYAIPVVIFVFYVLASLELIAEEIEDPFGFDANDLPIKKISENIKKHVEEVL</sequence>
<dbReference type="HOGENOM" id="CLU_029790_4_1_10"/>
<keyword evidence="4 9" id="KW-0812">Transmembrane</keyword>
<dbReference type="Proteomes" id="UP000008634">
    <property type="component" value="Chromosome"/>
</dbReference>
<dbReference type="PANTHER" id="PTHR33281">
    <property type="entry name" value="UPF0187 PROTEIN YNEE"/>
    <property type="match status" value="1"/>
</dbReference>